<dbReference type="Pfam" id="PF09685">
    <property type="entry name" value="MamF_MmsF"/>
    <property type="match status" value="1"/>
</dbReference>
<evidence type="ECO:0000313" key="7">
    <source>
        <dbReference type="Proteomes" id="UP001597472"/>
    </source>
</evidence>
<sequence length="148" mass="16971">MPNTHQKHLGTFLHLSIFSRYFIPFGNFIGPLIFWLLHKKKSEFLDAHGKQAINFQISITLYILFIGSLTLLLLAYNLIAGLEGFTPENWQQFLETVTMPVYVIYTLSILGILLITGFILEFIFIIKAALAARNGNIYNYPLTINFLK</sequence>
<dbReference type="EMBL" id="JBHULS010000001">
    <property type="protein sequence ID" value="MFD2550561.1"/>
    <property type="molecule type" value="Genomic_DNA"/>
</dbReference>
<dbReference type="InterPro" id="IPR019109">
    <property type="entry name" value="MamF_MmsF"/>
</dbReference>
<name>A0ABW5KPL3_9FLAO</name>
<feature type="transmembrane region" description="Helical" evidence="5">
    <location>
        <begin position="20"/>
        <end position="38"/>
    </location>
</feature>
<accession>A0ABW5KPL3</accession>
<protein>
    <submittedName>
        <fullName evidence="6">DUF4870 domain-containing protein</fullName>
    </submittedName>
</protein>
<feature type="transmembrane region" description="Helical" evidence="5">
    <location>
        <begin position="59"/>
        <end position="82"/>
    </location>
</feature>
<keyword evidence="4 5" id="KW-0472">Membrane</keyword>
<keyword evidence="7" id="KW-1185">Reference proteome</keyword>
<proteinExistence type="predicted"/>
<evidence type="ECO:0000256" key="5">
    <source>
        <dbReference type="SAM" id="Phobius"/>
    </source>
</evidence>
<evidence type="ECO:0000256" key="1">
    <source>
        <dbReference type="ARBA" id="ARBA00004141"/>
    </source>
</evidence>
<comment type="caution">
    <text evidence="6">The sequence shown here is derived from an EMBL/GenBank/DDBJ whole genome shotgun (WGS) entry which is preliminary data.</text>
</comment>
<feature type="transmembrane region" description="Helical" evidence="5">
    <location>
        <begin position="102"/>
        <end position="126"/>
    </location>
</feature>
<evidence type="ECO:0000256" key="2">
    <source>
        <dbReference type="ARBA" id="ARBA00022692"/>
    </source>
</evidence>
<comment type="subcellular location">
    <subcellularLocation>
        <location evidence="1">Membrane</location>
        <topology evidence="1">Multi-pass membrane protein</topology>
    </subcellularLocation>
</comment>
<keyword evidence="2 5" id="KW-0812">Transmembrane</keyword>
<evidence type="ECO:0000256" key="4">
    <source>
        <dbReference type="ARBA" id="ARBA00023136"/>
    </source>
</evidence>
<dbReference type="Proteomes" id="UP001597472">
    <property type="component" value="Unassembled WGS sequence"/>
</dbReference>
<evidence type="ECO:0000313" key="6">
    <source>
        <dbReference type="EMBL" id="MFD2550561.1"/>
    </source>
</evidence>
<keyword evidence="3 5" id="KW-1133">Transmembrane helix</keyword>
<organism evidence="6 7">
    <name type="scientific">Bizionia sediminis</name>
    <dbReference type="NCBI Taxonomy" id="1737064"/>
    <lineage>
        <taxon>Bacteria</taxon>
        <taxon>Pseudomonadati</taxon>
        <taxon>Bacteroidota</taxon>
        <taxon>Flavobacteriia</taxon>
        <taxon>Flavobacteriales</taxon>
        <taxon>Flavobacteriaceae</taxon>
        <taxon>Bizionia</taxon>
    </lineage>
</organism>
<dbReference type="RefSeq" id="WP_376891354.1">
    <property type="nucleotide sequence ID" value="NZ_JBHULS010000001.1"/>
</dbReference>
<reference evidence="7" key="1">
    <citation type="journal article" date="2019" name="Int. J. Syst. Evol. Microbiol.">
        <title>The Global Catalogue of Microorganisms (GCM) 10K type strain sequencing project: providing services to taxonomists for standard genome sequencing and annotation.</title>
        <authorList>
            <consortium name="The Broad Institute Genomics Platform"/>
            <consortium name="The Broad Institute Genome Sequencing Center for Infectious Disease"/>
            <person name="Wu L."/>
            <person name="Ma J."/>
        </authorList>
    </citation>
    <scope>NUCLEOTIDE SEQUENCE [LARGE SCALE GENOMIC DNA]</scope>
    <source>
        <strain evidence="7">KCTC 42587</strain>
    </source>
</reference>
<evidence type="ECO:0000256" key="3">
    <source>
        <dbReference type="ARBA" id="ARBA00022989"/>
    </source>
</evidence>
<gene>
    <name evidence="6" type="ORF">ACFSQP_01910</name>
</gene>